<dbReference type="Proteomes" id="UP000316621">
    <property type="component" value="Chromosome 8"/>
</dbReference>
<gene>
    <name evidence="1" type="ORF">C5167_049983</name>
</gene>
<accession>A0A4Y7KNR5</accession>
<dbReference type="EMBL" id="CM010722">
    <property type="protein sequence ID" value="RZC74506.1"/>
    <property type="molecule type" value="Genomic_DNA"/>
</dbReference>
<sequence length="250" mass="28036">MECLRLLSSSENINPSDECFSRESMQSEHMLEAGFRESSDNVQDGHWSQFNKRKAHEEFEDPGPIACGNIFPVTSKMECLRMQVDEEFEDAGPASNHSEGNKSIVLAPYSGERVIVQALMATNNCPWRNTAKRFVKPPEFMATPKSTQRRQAKQVVKSEGEKSIVLASSERIIVQVLMAAPYCPWRSQSKRFVKSQGLMGAPNDPLRGQEKQLGKFQGEEKSIVLAPSFSERVIVQGLMAAPNCPWRQAK</sequence>
<organism evidence="1 2">
    <name type="scientific">Papaver somniferum</name>
    <name type="common">Opium poppy</name>
    <dbReference type="NCBI Taxonomy" id="3469"/>
    <lineage>
        <taxon>Eukaryota</taxon>
        <taxon>Viridiplantae</taxon>
        <taxon>Streptophyta</taxon>
        <taxon>Embryophyta</taxon>
        <taxon>Tracheophyta</taxon>
        <taxon>Spermatophyta</taxon>
        <taxon>Magnoliopsida</taxon>
        <taxon>Ranunculales</taxon>
        <taxon>Papaveraceae</taxon>
        <taxon>Papaveroideae</taxon>
        <taxon>Papaver</taxon>
    </lineage>
</organism>
<proteinExistence type="predicted"/>
<dbReference type="Gramene" id="RZC74506">
    <property type="protein sequence ID" value="RZC74506"/>
    <property type="gene ID" value="C5167_049983"/>
</dbReference>
<evidence type="ECO:0000313" key="1">
    <source>
        <dbReference type="EMBL" id="RZC74506.1"/>
    </source>
</evidence>
<keyword evidence="2" id="KW-1185">Reference proteome</keyword>
<reference evidence="1 2" key="1">
    <citation type="journal article" date="2018" name="Science">
        <title>The opium poppy genome and morphinan production.</title>
        <authorList>
            <person name="Guo L."/>
            <person name="Winzer T."/>
            <person name="Yang X."/>
            <person name="Li Y."/>
            <person name="Ning Z."/>
            <person name="He Z."/>
            <person name="Teodor R."/>
            <person name="Lu Y."/>
            <person name="Bowser T.A."/>
            <person name="Graham I.A."/>
            <person name="Ye K."/>
        </authorList>
    </citation>
    <scope>NUCLEOTIDE SEQUENCE [LARGE SCALE GENOMIC DNA]</scope>
    <source>
        <strain evidence="2">cv. HN1</strain>
        <tissue evidence="1">Leaves</tissue>
    </source>
</reference>
<evidence type="ECO:0000313" key="2">
    <source>
        <dbReference type="Proteomes" id="UP000316621"/>
    </source>
</evidence>
<dbReference type="AlphaFoldDB" id="A0A4Y7KNR5"/>
<protein>
    <submittedName>
        <fullName evidence="1">Uncharacterized protein</fullName>
    </submittedName>
</protein>
<name>A0A4Y7KNR5_PAPSO</name>